<dbReference type="AlphaFoldDB" id="A0AA43ZFA5"/>
<evidence type="ECO:0000313" key="6">
    <source>
        <dbReference type="EMBL" id="NHT76810.1"/>
    </source>
</evidence>
<dbReference type="InterPro" id="IPR003778">
    <property type="entry name" value="CT_A_B"/>
</dbReference>
<keyword evidence="3" id="KW-0067">ATP-binding</keyword>
<keyword evidence="7" id="KW-1185">Reference proteome</keyword>
<feature type="domain" description="Carboxyltransferase" evidence="5">
    <location>
        <begin position="25"/>
        <end position="300"/>
    </location>
</feature>
<evidence type="ECO:0000256" key="2">
    <source>
        <dbReference type="ARBA" id="ARBA00022801"/>
    </source>
</evidence>
<dbReference type="PANTHER" id="PTHR43309:SF5">
    <property type="entry name" value="5-OXOPROLINASE SUBUNIT C"/>
    <property type="match status" value="1"/>
</dbReference>
<dbReference type="GO" id="GO:0005524">
    <property type="term" value="F:ATP binding"/>
    <property type="evidence" value="ECO:0007669"/>
    <property type="project" value="UniProtKB-KW"/>
</dbReference>
<evidence type="ECO:0000256" key="1">
    <source>
        <dbReference type="ARBA" id="ARBA00022741"/>
    </source>
</evidence>
<sequence>MSVLNIKDAGPMMTVQDLGRAGLSRFGVSGAGPMDPPSLRMANRLVGNAESDAGLEFAQVGGTFVVDAPVRFAVTGAAVGMTVDGKPVHAWESHHLLPGQTLRIGAVVNAVWGYLAISGGIDTPLVLGARTTHLRTGLGGLDGRRLAAGDHLPLGASGHAPLLALRQPLSRPRGPFRIVPGPQADHFDASAWKIFLEEPFRIATHRDRMAQMLDGPVISAFAGHDIISDGTVAGSIQVPSSGRPIVLMAERQTTGGYPKIATVASVDLPRLAQAMTGSLVRFRAITRDEAEDLLLDQSRVLAAALSGLEEKGETTEIKETPTTSGRSNT</sequence>
<evidence type="ECO:0000256" key="3">
    <source>
        <dbReference type="ARBA" id="ARBA00022840"/>
    </source>
</evidence>
<name>A0AA43ZFA5_9HYPH</name>
<keyword evidence="1" id="KW-0547">Nucleotide-binding</keyword>
<dbReference type="PANTHER" id="PTHR43309">
    <property type="entry name" value="5-OXOPROLINASE SUBUNIT C"/>
    <property type="match status" value="1"/>
</dbReference>
<keyword evidence="2" id="KW-0378">Hydrolase</keyword>
<dbReference type="Pfam" id="PF02626">
    <property type="entry name" value="CT_A_B"/>
    <property type="match status" value="1"/>
</dbReference>
<dbReference type="SUPFAM" id="SSF50891">
    <property type="entry name" value="Cyclophilin-like"/>
    <property type="match status" value="1"/>
</dbReference>
<dbReference type="GO" id="GO:0016787">
    <property type="term" value="F:hydrolase activity"/>
    <property type="evidence" value="ECO:0007669"/>
    <property type="project" value="UniProtKB-KW"/>
</dbReference>
<gene>
    <name evidence="6" type="ORF">G8E10_13760</name>
</gene>
<organism evidence="6 7">
    <name type="scientific">Ferranicluibacter rubi</name>
    <dbReference type="NCBI Taxonomy" id="2715133"/>
    <lineage>
        <taxon>Bacteria</taxon>
        <taxon>Pseudomonadati</taxon>
        <taxon>Pseudomonadota</taxon>
        <taxon>Alphaproteobacteria</taxon>
        <taxon>Hyphomicrobiales</taxon>
        <taxon>Rhizobiaceae</taxon>
        <taxon>Ferranicluibacter</taxon>
    </lineage>
</organism>
<evidence type="ECO:0000256" key="4">
    <source>
        <dbReference type="SAM" id="MobiDB-lite"/>
    </source>
</evidence>
<dbReference type="NCBIfam" id="TIGR00724">
    <property type="entry name" value="urea_amlyse_rel"/>
    <property type="match status" value="1"/>
</dbReference>
<dbReference type="SMART" id="SM00797">
    <property type="entry name" value="AHS2"/>
    <property type="match status" value="1"/>
</dbReference>
<proteinExistence type="predicted"/>
<comment type="caution">
    <text evidence="6">The sequence shown here is derived from an EMBL/GenBank/DDBJ whole genome shotgun (WGS) entry which is preliminary data.</text>
</comment>
<dbReference type="EMBL" id="JAANCM010000006">
    <property type="protein sequence ID" value="NHT76810.1"/>
    <property type="molecule type" value="Genomic_DNA"/>
</dbReference>
<reference evidence="6" key="1">
    <citation type="submission" date="2020-03" db="EMBL/GenBank/DDBJ databases">
        <title>Ferranicluibacter endophyticum gen. nov., sp. nov., a new genus isolated from Rubus ulmifolius Schott. stem.</title>
        <authorList>
            <person name="Roca-Couso R."/>
            <person name="Flores-Felix J.D."/>
            <person name="Igual J.M."/>
            <person name="Rivas R."/>
        </authorList>
    </citation>
    <scope>NUCLEOTIDE SEQUENCE</scope>
    <source>
        <strain evidence="6">CRRU44</strain>
    </source>
</reference>
<dbReference type="InterPro" id="IPR029000">
    <property type="entry name" value="Cyclophilin-like_dom_sf"/>
</dbReference>
<dbReference type="Proteomes" id="UP001155840">
    <property type="component" value="Unassembled WGS sequence"/>
</dbReference>
<accession>A0AA43ZFA5</accession>
<dbReference type="RefSeq" id="WP_167129695.1">
    <property type="nucleotide sequence ID" value="NZ_JAANCM010000006.1"/>
</dbReference>
<feature type="region of interest" description="Disordered" evidence="4">
    <location>
        <begin position="310"/>
        <end position="329"/>
    </location>
</feature>
<evidence type="ECO:0000313" key="7">
    <source>
        <dbReference type="Proteomes" id="UP001155840"/>
    </source>
</evidence>
<feature type="compositionally biased region" description="Basic and acidic residues" evidence="4">
    <location>
        <begin position="310"/>
        <end position="319"/>
    </location>
</feature>
<evidence type="ECO:0000259" key="5">
    <source>
        <dbReference type="SMART" id="SM00797"/>
    </source>
</evidence>
<dbReference type="Gene3D" id="2.40.100.10">
    <property type="entry name" value="Cyclophilin-like"/>
    <property type="match status" value="1"/>
</dbReference>
<dbReference type="InterPro" id="IPR052708">
    <property type="entry name" value="PxpC"/>
</dbReference>
<protein>
    <submittedName>
        <fullName evidence="6">Biotin-dependent carboxyltransferase family protein</fullName>
    </submittedName>
</protein>